<accession>A0A934VDM9</accession>
<dbReference type="AlphaFoldDB" id="A0A934VDM9"/>
<protein>
    <submittedName>
        <fullName evidence="2">Uncharacterized protein</fullName>
    </submittedName>
</protein>
<feature type="signal peptide" evidence="1">
    <location>
        <begin position="1"/>
        <end position="32"/>
    </location>
</feature>
<organism evidence="2 3">
    <name type="scientific">Luteolibacter yonseiensis</name>
    <dbReference type="NCBI Taxonomy" id="1144680"/>
    <lineage>
        <taxon>Bacteria</taxon>
        <taxon>Pseudomonadati</taxon>
        <taxon>Verrucomicrobiota</taxon>
        <taxon>Verrucomicrobiia</taxon>
        <taxon>Verrucomicrobiales</taxon>
        <taxon>Verrucomicrobiaceae</taxon>
        <taxon>Luteolibacter</taxon>
    </lineage>
</organism>
<evidence type="ECO:0000313" key="2">
    <source>
        <dbReference type="EMBL" id="MBK1818300.1"/>
    </source>
</evidence>
<comment type="caution">
    <text evidence="2">The sequence shown here is derived from an EMBL/GenBank/DDBJ whole genome shotgun (WGS) entry which is preliminary data.</text>
</comment>
<name>A0A934VDM9_9BACT</name>
<evidence type="ECO:0000256" key="1">
    <source>
        <dbReference type="SAM" id="SignalP"/>
    </source>
</evidence>
<proteinExistence type="predicted"/>
<gene>
    <name evidence="2" type="ORF">JIN84_21955</name>
</gene>
<sequence length="168" mass="17783">MLLNAGAGSRSRHMKTILIAALGLASSIHFVAADVTSKLIGTWSGKVTATSNGQAVVQNTTTVYKRYEKTGLIAVTTIKFSGQKIVGTSRYHKNGKVEGEMKVNGNVAAFITGRWSANNTTLSTSATAEGLFEPFKSTSKITLVSKKQLKIIGSTSTGERSVGSLKKK</sequence>
<dbReference type="EMBL" id="JAENIK010000013">
    <property type="protein sequence ID" value="MBK1818300.1"/>
    <property type="molecule type" value="Genomic_DNA"/>
</dbReference>
<feature type="chain" id="PRO_5036722594" evidence="1">
    <location>
        <begin position="33"/>
        <end position="168"/>
    </location>
</feature>
<dbReference type="RefSeq" id="WP_200353248.1">
    <property type="nucleotide sequence ID" value="NZ_JAENIK010000013.1"/>
</dbReference>
<evidence type="ECO:0000313" key="3">
    <source>
        <dbReference type="Proteomes" id="UP000600139"/>
    </source>
</evidence>
<keyword evidence="3" id="KW-1185">Reference proteome</keyword>
<keyword evidence="1" id="KW-0732">Signal</keyword>
<reference evidence="2" key="1">
    <citation type="submission" date="2021-01" db="EMBL/GenBank/DDBJ databases">
        <title>Modified the classification status of verrucomicrobia.</title>
        <authorList>
            <person name="Feng X."/>
        </authorList>
    </citation>
    <scope>NUCLEOTIDE SEQUENCE</scope>
    <source>
        <strain evidence="2">JCM 18052</strain>
    </source>
</reference>
<dbReference type="Proteomes" id="UP000600139">
    <property type="component" value="Unassembled WGS sequence"/>
</dbReference>